<dbReference type="EMBL" id="CP011391">
    <property type="protein sequence ID" value="AMK53546.1"/>
    <property type="molecule type" value="Genomic_DNA"/>
</dbReference>
<accession>A0A140DSB9</accession>
<name>A0A140DSB9_9FIRM</name>
<evidence type="ECO:0000313" key="3">
    <source>
        <dbReference type="Proteomes" id="UP000069771"/>
    </source>
</evidence>
<dbReference type="STRING" id="1702221.AALO17_04120"/>
<evidence type="ECO:0000256" key="1">
    <source>
        <dbReference type="SAM" id="Phobius"/>
    </source>
</evidence>
<dbReference type="Proteomes" id="UP000069771">
    <property type="component" value="Chromosome"/>
</dbReference>
<organism evidence="2 3">
    <name type="scientific">Faecalibaculum rodentium</name>
    <dbReference type="NCBI Taxonomy" id="1702221"/>
    <lineage>
        <taxon>Bacteria</taxon>
        <taxon>Bacillati</taxon>
        <taxon>Bacillota</taxon>
        <taxon>Erysipelotrichia</taxon>
        <taxon>Erysipelotrichales</taxon>
        <taxon>Erysipelotrichaceae</taxon>
        <taxon>Faecalibaculum</taxon>
    </lineage>
</organism>
<keyword evidence="1" id="KW-1133">Transmembrane helix</keyword>
<evidence type="ECO:0000313" key="2">
    <source>
        <dbReference type="EMBL" id="AMK53546.1"/>
    </source>
</evidence>
<feature type="transmembrane region" description="Helical" evidence="1">
    <location>
        <begin position="20"/>
        <end position="37"/>
    </location>
</feature>
<gene>
    <name evidence="2" type="ORF">AALO17_04120</name>
</gene>
<keyword evidence="3" id="KW-1185">Reference proteome</keyword>
<dbReference type="AlphaFoldDB" id="A0A140DSB9"/>
<proteinExistence type="predicted"/>
<sequence length="44" mass="5146">MKNRFKNRSPEENRLFVCDLFIWLSVYKLVCLSAVSADKPLLNS</sequence>
<protein>
    <submittedName>
        <fullName evidence="2">Uncharacterized protein</fullName>
    </submittedName>
</protein>
<reference evidence="2 3" key="1">
    <citation type="journal article" date="2016" name="Gut Pathog.">
        <title>Whole genome sequencing of "Faecalibaculum rodentium" ALO17, isolated from C57BL/6J laboratory mouse feces.</title>
        <authorList>
            <person name="Lim S."/>
            <person name="Chang D.H."/>
            <person name="Ahn S."/>
            <person name="Kim B.C."/>
        </authorList>
    </citation>
    <scope>NUCLEOTIDE SEQUENCE [LARGE SCALE GENOMIC DNA]</scope>
    <source>
        <strain evidence="2 3">Alo17</strain>
    </source>
</reference>
<dbReference type="KEGG" id="fro:AALO17_04120"/>
<keyword evidence="1" id="KW-0812">Transmembrane</keyword>
<keyword evidence="1" id="KW-0472">Membrane</keyword>